<feature type="compositionally biased region" description="Polar residues" evidence="2">
    <location>
        <begin position="3738"/>
        <end position="3760"/>
    </location>
</feature>
<dbReference type="InterPro" id="IPR013083">
    <property type="entry name" value="Znf_RING/FYVE/PHD"/>
</dbReference>
<feature type="region of interest" description="Disordered" evidence="2">
    <location>
        <begin position="3703"/>
        <end position="3722"/>
    </location>
</feature>
<feature type="compositionally biased region" description="Low complexity" evidence="2">
    <location>
        <begin position="2169"/>
        <end position="2203"/>
    </location>
</feature>
<feature type="compositionally biased region" description="Low complexity" evidence="2">
    <location>
        <begin position="2543"/>
        <end position="2557"/>
    </location>
</feature>
<feature type="compositionally biased region" description="Basic and acidic residues" evidence="2">
    <location>
        <begin position="3461"/>
        <end position="3475"/>
    </location>
</feature>
<feature type="region of interest" description="Disordered" evidence="2">
    <location>
        <begin position="3727"/>
        <end position="3832"/>
    </location>
</feature>
<evidence type="ECO:0000256" key="1">
    <source>
        <dbReference type="SAM" id="Coils"/>
    </source>
</evidence>
<dbReference type="Pfam" id="PF13920">
    <property type="entry name" value="zf-C3HC4_3"/>
    <property type="match status" value="1"/>
</dbReference>
<protein>
    <submittedName>
        <fullName evidence="3">Uncharacterized protein</fullName>
    </submittedName>
</protein>
<feature type="compositionally biased region" description="Low complexity" evidence="2">
    <location>
        <begin position="573"/>
        <end position="595"/>
    </location>
</feature>
<feature type="compositionally biased region" description="Low complexity" evidence="2">
    <location>
        <begin position="3100"/>
        <end position="3117"/>
    </location>
</feature>
<feature type="compositionally biased region" description="Low complexity" evidence="2">
    <location>
        <begin position="3763"/>
        <end position="3776"/>
    </location>
</feature>
<feature type="compositionally biased region" description="Acidic residues" evidence="2">
    <location>
        <begin position="2981"/>
        <end position="2990"/>
    </location>
</feature>
<feature type="region of interest" description="Disordered" evidence="2">
    <location>
        <begin position="1688"/>
        <end position="1764"/>
    </location>
</feature>
<comment type="caution">
    <text evidence="3">The sequence shown here is derived from an EMBL/GenBank/DDBJ whole genome shotgun (WGS) entry which is preliminary data.</text>
</comment>
<feature type="region of interest" description="Disordered" evidence="2">
    <location>
        <begin position="2975"/>
        <end position="3527"/>
    </location>
</feature>
<feature type="compositionally biased region" description="Low complexity" evidence="2">
    <location>
        <begin position="2594"/>
        <end position="2609"/>
    </location>
</feature>
<feature type="compositionally biased region" description="Polar residues" evidence="2">
    <location>
        <begin position="1688"/>
        <end position="1697"/>
    </location>
</feature>
<feature type="compositionally biased region" description="Polar residues" evidence="2">
    <location>
        <begin position="3382"/>
        <end position="3391"/>
    </location>
</feature>
<feature type="region of interest" description="Disordered" evidence="2">
    <location>
        <begin position="1"/>
        <end position="40"/>
    </location>
</feature>
<gene>
    <name evidence="3" type="ORF">WJX74_003031</name>
</gene>
<feature type="compositionally biased region" description="Polar residues" evidence="2">
    <location>
        <begin position="3814"/>
        <end position="3830"/>
    </location>
</feature>
<name>A0AAW1SAI8_9CHLO</name>
<feature type="compositionally biased region" description="Polar residues" evidence="2">
    <location>
        <begin position="3188"/>
        <end position="3199"/>
    </location>
</feature>
<organism evidence="3 4">
    <name type="scientific">Apatococcus lobatus</name>
    <dbReference type="NCBI Taxonomy" id="904363"/>
    <lineage>
        <taxon>Eukaryota</taxon>
        <taxon>Viridiplantae</taxon>
        <taxon>Chlorophyta</taxon>
        <taxon>core chlorophytes</taxon>
        <taxon>Trebouxiophyceae</taxon>
        <taxon>Chlorellales</taxon>
        <taxon>Chlorellaceae</taxon>
        <taxon>Apatococcus</taxon>
    </lineage>
</organism>
<feature type="compositionally biased region" description="Polar residues" evidence="2">
    <location>
        <begin position="3516"/>
        <end position="3527"/>
    </location>
</feature>
<feature type="compositionally biased region" description="Polar residues" evidence="2">
    <location>
        <begin position="1414"/>
        <end position="1426"/>
    </location>
</feature>
<feature type="compositionally biased region" description="Polar residues" evidence="2">
    <location>
        <begin position="3890"/>
        <end position="3908"/>
    </location>
</feature>
<keyword evidence="4" id="KW-1185">Reference proteome</keyword>
<feature type="compositionally biased region" description="Low complexity" evidence="2">
    <location>
        <begin position="3654"/>
        <end position="3667"/>
    </location>
</feature>
<feature type="compositionally biased region" description="Polar residues" evidence="2">
    <location>
        <begin position="1720"/>
        <end position="1729"/>
    </location>
</feature>
<feature type="compositionally biased region" description="Polar residues" evidence="2">
    <location>
        <begin position="3962"/>
        <end position="3973"/>
    </location>
</feature>
<accession>A0AAW1SAI8</accession>
<feature type="compositionally biased region" description="Basic and acidic residues" evidence="2">
    <location>
        <begin position="26"/>
        <end position="39"/>
    </location>
</feature>
<feature type="compositionally biased region" description="Low complexity" evidence="2">
    <location>
        <begin position="3125"/>
        <end position="3142"/>
    </location>
</feature>
<feature type="region of interest" description="Disordered" evidence="2">
    <location>
        <begin position="3651"/>
        <end position="3695"/>
    </location>
</feature>
<feature type="region of interest" description="Disordered" evidence="2">
    <location>
        <begin position="3880"/>
        <end position="3913"/>
    </location>
</feature>
<feature type="compositionally biased region" description="Basic and acidic residues" evidence="2">
    <location>
        <begin position="3019"/>
        <end position="3033"/>
    </location>
</feature>
<feature type="region of interest" description="Disordered" evidence="2">
    <location>
        <begin position="3950"/>
        <end position="3973"/>
    </location>
</feature>
<feature type="region of interest" description="Disordered" evidence="2">
    <location>
        <begin position="2464"/>
        <end position="2619"/>
    </location>
</feature>
<feature type="compositionally biased region" description="Polar residues" evidence="2">
    <location>
        <begin position="1398"/>
        <end position="1407"/>
    </location>
</feature>
<feature type="compositionally biased region" description="Polar residues" evidence="2">
    <location>
        <begin position="3049"/>
        <end position="3069"/>
    </location>
</feature>
<feature type="compositionally biased region" description="Low complexity" evidence="2">
    <location>
        <begin position="3250"/>
        <end position="3278"/>
    </location>
</feature>
<feature type="compositionally biased region" description="Basic and acidic residues" evidence="2">
    <location>
        <begin position="3417"/>
        <end position="3431"/>
    </location>
</feature>
<feature type="compositionally biased region" description="Polar residues" evidence="2">
    <location>
        <begin position="2240"/>
        <end position="2250"/>
    </location>
</feature>
<feature type="compositionally biased region" description="Basic residues" evidence="2">
    <location>
        <begin position="3002"/>
        <end position="3013"/>
    </location>
</feature>
<sequence length="4034" mass="429268">MARGKRGVPKKSAVVHSTDGGQEGAEQPHETREAGKQHTAEAMNASAGFQLEENQALWQPIGGHSCFDEQQMQSVSMLVNGAGNPITSASPRTPMMICREKDQSDPFWTASLASVLAKLQGKVVMACLIANAVRMRFTKLHTIPAEALPSPPACIASSPSSSYLWIELLNIWTSSSPINLLTPAVVLYSAQVSAGSAAALLCHLRPCLPSSYVPAGIVGIASAYFARYMEHDEPFVKWVGRIIGLFIFREQMTAIHSACALCQLFTLEAHGPGLPFLQACMADLTVSMMHSFHSLLEIHKIPMLRPVVPDQKSLSDAFGLGTTFRKNLQKLRRKQVEAALSLSESVSQGGTPHSAAPELPAETMLAPQLPADPPSMALQSGSQSSVPAQLPAAAAHKTGLAQAEHFVRQQAVLPGVSGELEMVLRHLLVEPFTEQAVSLMGQRRSSALSLSEQKSAISRTVDETTAWAVSELKRLQAKKQPFVAAAGVECAGKHQAATNAAADAAGSSVAAEVSHILVSTEAPDAAMDSENSILQQDLPHSFVFKARQPAKQSRMDDTDGSEVENGQGLSRPLGKSQKGTGKSSSSLQSSSGTTKPRSNASEAAQKAEATGDRPSSGQHFEDSQLTVTGSAASLSASHATHSPAGRTISLASHWETRHSELMSFKQRTMPDLAVAQQVCDSLRKKQAAFLKMAMDTLPWNAMSSEIVDITGYYLRIKPARFLAGQPGSVLRRRIGPHAAASCVEELWQESQKRKSPTVALYGNVPASFPTAHSVQQALDRMVDSEECDGGFRTTAVLLVMMSTSAWIMGRLPVSGGQPSKHWLQYAEEDAVHIGAAYKMYHGYHVLLKRWLSESSDSPEIRQVFQECCTSFDKLQPLLATALHTMQPSQMQPRPLQAQRAVSDALRDLAATCHIAAWELARELAFQVDGFYGKETMSTAGWDPKYVSEEPPKWPAAVDKAAQEYCKPQQRALEIQAWLEQADALFSNAIPSNCWDRTESICEDLKGTPADLAAQLQAALEPLSWELDARSKACWAWFTMYAGDKHPEAIHHLYSAYQSAWAQAVKIDSDLAKLRVVKETADTNDLRNRINGAVNELVDRRNRIDAAEAEAVEAVGNTIAQRQVAGPRSISWAVPEPATPDLFGLPSVTKRILPPETKPAAEKLPSKVGDIAQQQSGAVHVPAQSAAATSQITKEAECNQQQADSNTVIERVNKEQWPPVRASLNALRLTPVLQAPMDDYSTRCETYLADFMSLGDNVARLAAAQQPKAVIDIVAEVCKKAEQILGGLAIFDAGVKETLNRAILKERAQPGCITTASFTPMPSPWDQSSHAPRAAGPQQQEATPASSAAQSAAAAARTTAAEAAEQAASAEADPAKAVCATADTSAVTKQQAAPPPGKSDSSAASSTPRHLDHSMSPQQQAGSNLQAAGTFSEPAAAGLEHGLHEGDPPEEGSRAVIKRLNKVLGTMPWGPPSELVRRLVSLQIGPAEVNRLDQTALQSYMREAVDVVGELAVVLHERQSQLQAGLNALKLSPHMQLPLKNCMDNSDSSLRHYRDLQAQMAQLTESGKPDRCIGALVSKGVEVSSIMASLETTENLVQELLSAGLYMEKSRPGFLTAIGATLKSWLNLDPQAVPPELVQTFRSCLTAVMHHSVKQTACAEAATGNKAVVKPSHVSGPESQQPVLSQFQQLAPPSSASWPISGKDASARPKDGLAAIPPVQLPSSASSATPQAGPAGQKAASQPTQGADTAASARDTLAEQQRASRAALRRANQALDMFPFQVPPELMVSIMKAPGEPDRLGCQDANASLQQQLRQKIRLIGNLGKLLHDRKARIQERLVNLKLATHLQALLMYCMAQSDEQLATFRSLEAEVCELVESEDLEDLINDGELHAKCMAFTKPVGTLASLEGTAHRVLIEAVDAETELPGFLAACPESYLTPAQASAQRKKGTSGGLDADAAAAERVRKVLDILPPDITESLLKGAFMLLCPNAPSAGWHDDDPHTQQAIDGKLAVVSELSRKLHERKSKLETAVNALKLAPYLQATVLDCIMAQEVPLFRVRSEQMQVQRIAHRGVSAHGMDALNTASINLKQSVTELAEHEDRLRTILTKALNMEKRKSGFLLGSCDLFEEFLAANPDQLDEEEMAAVRSHTAALQKLFLQLPYQRGTVHSPSTPASSATSQAAEAQPQASPPSATASFPESAAARSSTWEPHMPPAASGPALRQASRNGALLRPQDGSKPAQPTSTPSAQSPDKAGADRKQHMSETILEQMFKAVELFPWQPPSKLAEKIARKLPDRPQKGGGADANASWRGAFAEKDSAFKHLMTLLDARRERIACGIRDVCLDPLDQAQMAILLKDYDKRLEVLQQKRASLHHAVRHRDLEARASTVTRHCVAVGVIVEALPSFERNMHLMVFQRLTKVWAEHDLPETLFDKITDWLLQHQQCIPPEYAERFSATMLMGSQHGLQPSATASKALQPSQPPSQNTVGLLKADGDKEKTSVDGLPEQVTHKETTPQAPSQSATAAKGASIQLFRSVPVPSADPSQTAKQAASAASNKSPKLPERKRKPSGAKVAPAAVSLSADLKSQRKAGPAPAVASSDAAISHSAAGAPNGPAADQPKAQGLAKGFFSRNTGVGVKKPADCSPEAQADAHGPRASAAVNGNNSCIVPSVPASWFAQNRKLDHDMARSLHGFRSRIRSFRSQFSQRASFLQTQVSAWDLLDGCVNYQMDQLEELCDDLEHMVCDLAELQGARASGPDAFALTQDLHQNFRCICVANLRANATVHFERALVMYQMPDDLRGDAIQIDADIAKETCELHDYLGHAVQALCIPDASASGSKTTTAAHAKLTAPGSKIPPNTAASSNTAQDLNMASSNQALGAPADVASTVQLKGKAPVVDTPKAVANSASGNESKPRARNDFAAALQKGMAPKREEASAGQHRPSSTDLAPVLQAQKGIDSTMPPRGSLGHMEADGSVQHADALEDSEPEEEQQNQPPAQEGMSKQRRKRLKRQAQKIKAQMRAEEERQSQEKATEAEPGEEQAPVEGRSSPARSQSPGLSSANPDSRSARTSAEARETSDTQLQTAAPAEASRSQAEEQLPAQAHAEAGHASSAASSTADLYHHGDLGPSSLSDSGTPSSTASGGRQGKKSRASKSPVLPLPPSRHLAMPLAPSSFPSQPASVSPDLNVPNASDRSPQAQRSSKDAASLEASGADFHARELQERSASVVAERLNQAEQRQQQPKLSKKQAKKAAQAARAAASGSAPVAAASAGDVAESAANSMPAGNLHPSRSAPPAPAEVSSYVDRAPAEAADSTAMSSAGPDAVGQKEGRTNLPAASSNPQDSTLSASTASKLTSDGLNAGGSDAKLAPATSIKEVSEVATAGNSLHQSRQGPYHLNSHPHSRHRGDHSTVVQRAPHPHEAQQHKLGDTPRHSQLGSVASTSRHNEEPAQKMRSPGQGEVPVDHRHASEAAHDSHQAALTALGGKVQPRQPNRSLMLPRSHPPVEQSKESLPRPPTSRQVSTPPASLHNKISQDLAAAISSGQAQAVRNLVHAAVRSLSNISFDDHDTVEIRGQILVAKRWLQQPQPAPRAAQAKHVVQPAQSASQQHQQQPSYSSQSPARLDEWVTSAEQHQVGAQQLLDARMDMRPFAGRNLGRALGGPPAATARPRPPGPSVPPAMSVAQQSQGRGALPAARSPYPAIDQARQRSNGSPVPSAPSRSVLQHESYRVNDSMRIPGQRNQQLPPATSTAPATQHLQAQGTLPARAAAARSPSPAAMQAHRAYNGSPVPAALPVPVPPQEPPRMGSPIRVPGLNLQQPMPATSDSQQPLPATSAGLPAWLLANLPGASQPMSASAATPSSLPSASLAVASGPLVSAAQSNPFAAGGLPPQQMSMSSADSPSREQTGLLSQPAVAPAAALSQGSIAQRPQASSTAANPFMAANPFLQPAAPPSGTMWPGSFPQPGSKQASGASTPTQAEDDMCIVCMDSERNAYFGPCTCRVACFPCALKVAAKYQMCPWCGRPITGAYKAEFGI</sequence>
<feature type="region of interest" description="Disordered" evidence="2">
    <location>
        <begin position="2925"/>
        <end position="2946"/>
    </location>
</feature>
<evidence type="ECO:0000256" key="2">
    <source>
        <dbReference type="SAM" id="MobiDB-lite"/>
    </source>
</evidence>
<dbReference type="EMBL" id="JALJOS010000002">
    <property type="protein sequence ID" value="KAK9842827.1"/>
    <property type="molecule type" value="Genomic_DNA"/>
</dbReference>
<feature type="compositionally biased region" description="Low complexity" evidence="2">
    <location>
        <begin position="3343"/>
        <end position="3355"/>
    </location>
</feature>
<feature type="region of interest" description="Disordered" evidence="2">
    <location>
        <begin position="2166"/>
        <end position="2261"/>
    </location>
</feature>
<feature type="compositionally biased region" description="Polar residues" evidence="2">
    <location>
        <begin position="1313"/>
        <end position="1329"/>
    </location>
</feature>
<feature type="region of interest" description="Disordered" evidence="2">
    <location>
        <begin position="1313"/>
        <end position="1373"/>
    </location>
</feature>
<dbReference type="Proteomes" id="UP001438707">
    <property type="component" value="Unassembled WGS sequence"/>
</dbReference>
<feature type="compositionally biased region" description="Low complexity" evidence="2">
    <location>
        <begin position="1336"/>
        <end position="1373"/>
    </location>
</feature>
<feature type="region of interest" description="Disordered" evidence="2">
    <location>
        <begin position="1385"/>
        <end position="1426"/>
    </location>
</feature>
<feature type="region of interest" description="Disordered" evidence="2">
    <location>
        <begin position="547"/>
        <end position="621"/>
    </location>
</feature>
<feature type="coiled-coil region" evidence="1">
    <location>
        <begin position="2081"/>
        <end position="2115"/>
    </location>
</feature>
<feature type="compositionally biased region" description="Pro residues" evidence="2">
    <location>
        <begin position="3790"/>
        <end position="3801"/>
    </location>
</feature>
<proteinExistence type="predicted"/>
<dbReference type="Gene3D" id="3.30.40.10">
    <property type="entry name" value="Zinc/RING finger domain, C3HC4 (zinc finger)"/>
    <property type="match status" value="1"/>
</dbReference>
<feature type="compositionally biased region" description="Polar residues" evidence="2">
    <location>
        <begin position="3706"/>
        <end position="3722"/>
    </location>
</feature>
<feature type="compositionally biased region" description="Polar residues" evidence="2">
    <location>
        <begin position="2513"/>
        <end position="2522"/>
    </location>
</feature>
<feature type="compositionally biased region" description="Polar residues" evidence="2">
    <location>
        <begin position="3432"/>
        <end position="3442"/>
    </location>
</feature>
<evidence type="ECO:0000313" key="4">
    <source>
        <dbReference type="Proteomes" id="UP001438707"/>
    </source>
</evidence>
<feature type="region of interest" description="Disordered" evidence="2">
    <location>
        <begin position="3586"/>
        <end position="3620"/>
    </location>
</feature>
<feature type="compositionally biased region" description="Polar residues" evidence="2">
    <location>
        <begin position="2464"/>
        <end position="2486"/>
    </location>
</feature>
<keyword evidence="1" id="KW-0175">Coiled coil</keyword>
<reference evidence="3 4" key="1">
    <citation type="journal article" date="2024" name="Nat. Commun.">
        <title>Phylogenomics reveals the evolutionary origins of lichenization in chlorophyte algae.</title>
        <authorList>
            <person name="Puginier C."/>
            <person name="Libourel C."/>
            <person name="Otte J."/>
            <person name="Skaloud P."/>
            <person name="Haon M."/>
            <person name="Grisel S."/>
            <person name="Petersen M."/>
            <person name="Berrin J.G."/>
            <person name="Delaux P.M."/>
            <person name="Dal Grande F."/>
            <person name="Keller J."/>
        </authorList>
    </citation>
    <scope>NUCLEOTIDE SEQUENCE [LARGE SCALE GENOMIC DNA]</scope>
    <source>
        <strain evidence="3 4">SAG 2145</strain>
    </source>
</reference>
<evidence type="ECO:0000313" key="3">
    <source>
        <dbReference type="EMBL" id="KAK9842827.1"/>
    </source>
</evidence>